<proteinExistence type="predicted"/>
<comment type="caution">
    <text evidence="2">The sequence shown here is derived from an EMBL/GenBank/DDBJ whole genome shotgun (WGS) entry which is preliminary data.</text>
</comment>
<gene>
    <name evidence="2" type="ORF">SAMN05446927_7571</name>
</gene>
<dbReference type="EMBL" id="OCSU01000003">
    <property type="protein sequence ID" value="SOE88945.1"/>
    <property type="molecule type" value="Genomic_DNA"/>
</dbReference>
<evidence type="ECO:0000313" key="2">
    <source>
        <dbReference type="EMBL" id="SOE88945.1"/>
    </source>
</evidence>
<dbReference type="InterPro" id="IPR036866">
    <property type="entry name" value="RibonucZ/Hydroxyglut_hydro"/>
</dbReference>
<dbReference type="Proteomes" id="UP000219522">
    <property type="component" value="Unassembled WGS sequence"/>
</dbReference>
<evidence type="ECO:0000313" key="3">
    <source>
        <dbReference type="Proteomes" id="UP000219522"/>
    </source>
</evidence>
<dbReference type="SUPFAM" id="SSF56281">
    <property type="entry name" value="Metallo-hydrolase/oxidoreductase"/>
    <property type="match status" value="1"/>
</dbReference>
<organism evidence="2 3">
    <name type="scientific">Caballeronia arationis</name>
    <dbReference type="NCBI Taxonomy" id="1777142"/>
    <lineage>
        <taxon>Bacteria</taxon>
        <taxon>Pseudomonadati</taxon>
        <taxon>Pseudomonadota</taxon>
        <taxon>Betaproteobacteria</taxon>
        <taxon>Burkholderiales</taxon>
        <taxon>Burkholderiaceae</taxon>
        <taxon>Caballeronia</taxon>
    </lineage>
</organism>
<name>A0A7Z7N6M4_9BURK</name>
<dbReference type="Gene3D" id="3.60.15.10">
    <property type="entry name" value="Ribonuclease Z/Hydroxyacylglutathione hydrolase-like"/>
    <property type="match status" value="1"/>
</dbReference>
<dbReference type="RefSeq" id="WP_062639478.1">
    <property type="nucleotide sequence ID" value="NZ_FCOG02000056.1"/>
</dbReference>
<evidence type="ECO:0000259" key="1">
    <source>
        <dbReference type="Pfam" id="PF19583"/>
    </source>
</evidence>
<reference evidence="2 3" key="1">
    <citation type="submission" date="2017-09" db="EMBL/GenBank/DDBJ databases">
        <authorList>
            <person name="Varghese N."/>
            <person name="Submissions S."/>
        </authorList>
    </citation>
    <scope>NUCLEOTIDE SEQUENCE [LARGE SCALE GENOMIC DNA]</scope>
    <source>
        <strain evidence="2 3">OK806</strain>
    </source>
</reference>
<accession>A0A7Z7N6M4</accession>
<dbReference type="InterPro" id="IPR045761">
    <property type="entry name" value="ODP_dom"/>
</dbReference>
<dbReference type="OrthoDB" id="9800607at2"/>
<dbReference type="AlphaFoldDB" id="A0A7Z7N6M4"/>
<sequence length="243" mass="26210">MVITNSQSGTNVEEIADGLYRINTPVTLPGDSGGFSFNQYLIVDDEPLLFHTGPRKMFALVREALASVIAPERLRHIAFSHVEADECGSLNEWLATAPQASPLCGTVAAMVSISDLADRPPVALADGQGVSLGRHTVRWIDTPHLPHAWECGFLMEERTGTLLCGDLFTQGGADLPPLTSSDILGPSEAFRRSMDYFSHTRNADAMFEKLAQLEPTTLACMHGSAWSGDGAGLLRSLAQSVRE</sequence>
<dbReference type="PANTHER" id="PTHR43717">
    <property type="entry name" value="ANAEROBIC NITRIC OXIDE REDUCTASE FLAVORUBREDOXIN"/>
    <property type="match status" value="1"/>
</dbReference>
<dbReference type="PANTHER" id="PTHR43717:SF1">
    <property type="entry name" value="ANAEROBIC NITRIC OXIDE REDUCTASE FLAVORUBREDOXIN"/>
    <property type="match status" value="1"/>
</dbReference>
<keyword evidence="3" id="KW-1185">Reference proteome</keyword>
<dbReference type="Pfam" id="PF19583">
    <property type="entry name" value="ODP"/>
    <property type="match status" value="1"/>
</dbReference>
<feature type="domain" description="ODP" evidence="1">
    <location>
        <begin position="36"/>
        <end position="223"/>
    </location>
</feature>
<protein>
    <recommendedName>
        <fullName evidence="1">ODP domain-containing protein</fullName>
    </recommendedName>
</protein>